<feature type="non-terminal residue" evidence="2">
    <location>
        <position position="1"/>
    </location>
</feature>
<reference evidence="2 3" key="1">
    <citation type="journal article" date="2018" name="Vet. Microbiol.">
        <title>Characterisation of Staphylococcus felis isolated from cats using whole genome sequencing.</title>
        <authorList>
            <person name="Worthing K."/>
            <person name="Pang S."/>
            <person name="Trott D.J."/>
            <person name="Abraham S."/>
            <person name="Coombs G.W."/>
            <person name="Jordan D."/>
            <person name="McIntyre L."/>
            <person name="Davies M.R."/>
            <person name="Norris J."/>
        </authorList>
    </citation>
    <scope>NUCLEOTIDE SEQUENCE [LARGE SCALE GENOMIC DNA]</scope>
    <source>
        <strain evidence="2 3">F9</strain>
    </source>
</reference>
<comment type="caution">
    <text evidence="2">The sequence shown here is derived from an EMBL/GenBank/DDBJ whole genome shotgun (WGS) entry which is preliminary data.</text>
</comment>
<accession>A0A3E0IKL1</accession>
<feature type="domain" description="Glyoxalase/fosfomycin resistance/dioxygenase" evidence="1">
    <location>
        <begin position="3"/>
        <end position="48"/>
    </location>
</feature>
<evidence type="ECO:0000313" key="3">
    <source>
        <dbReference type="Proteomes" id="UP000256562"/>
    </source>
</evidence>
<evidence type="ECO:0000313" key="2">
    <source>
        <dbReference type="EMBL" id="REH88303.1"/>
    </source>
</evidence>
<sequence length="55" mass="6525">SEDADNIEALYERLKHHESIQIEMPFEPQFWGGKMGVIIDKYGIRWMLHGYSETK</sequence>
<dbReference type="RefSeq" id="WP_338142175.1">
    <property type="nucleotide sequence ID" value="NZ_QKXQ01000752.1"/>
</dbReference>
<dbReference type="AlphaFoldDB" id="A0A3E0IKL1"/>
<evidence type="ECO:0000259" key="1">
    <source>
        <dbReference type="Pfam" id="PF00903"/>
    </source>
</evidence>
<dbReference type="InterPro" id="IPR004360">
    <property type="entry name" value="Glyas_Fos-R_dOase_dom"/>
</dbReference>
<name>A0A3E0IKL1_9STAP</name>
<gene>
    <name evidence="2" type="ORF">DOS83_14315</name>
</gene>
<protein>
    <submittedName>
        <fullName evidence="2">VOC family protein</fullName>
    </submittedName>
</protein>
<dbReference type="Gene3D" id="3.10.180.10">
    <property type="entry name" value="2,3-Dihydroxybiphenyl 1,2-Dioxygenase, domain 1"/>
    <property type="match status" value="1"/>
</dbReference>
<dbReference type="Proteomes" id="UP000256562">
    <property type="component" value="Unassembled WGS sequence"/>
</dbReference>
<dbReference type="InterPro" id="IPR029068">
    <property type="entry name" value="Glyas_Bleomycin-R_OHBP_Dase"/>
</dbReference>
<dbReference type="SUPFAM" id="SSF54593">
    <property type="entry name" value="Glyoxalase/Bleomycin resistance protein/Dihydroxybiphenyl dioxygenase"/>
    <property type="match status" value="1"/>
</dbReference>
<dbReference type="Pfam" id="PF00903">
    <property type="entry name" value="Glyoxalase"/>
    <property type="match status" value="1"/>
</dbReference>
<dbReference type="EMBL" id="QKXQ01000752">
    <property type="protein sequence ID" value="REH88303.1"/>
    <property type="molecule type" value="Genomic_DNA"/>
</dbReference>
<proteinExistence type="predicted"/>
<organism evidence="2 3">
    <name type="scientific">Staphylococcus felis</name>
    <dbReference type="NCBI Taxonomy" id="46127"/>
    <lineage>
        <taxon>Bacteria</taxon>
        <taxon>Bacillati</taxon>
        <taxon>Bacillota</taxon>
        <taxon>Bacilli</taxon>
        <taxon>Bacillales</taxon>
        <taxon>Staphylococcaceae</taxon>
        <taxon>Staphylococcus</taxon>
    </lineage>
</organism>